<dbReference type="GO" id="GO:0005634">
    <property type="term" value="C:nucleus"/>
    <property type="evidence" value="ECO:0007669"/>
    <property type="project" value="UniProtKB-SubCell"/>
</dbReference>
<dbReference type="KEGG" id="scac:106091192"/>
<name>A0A1I8PQQ0_STOCA</name>
<dbReference type="PROSITE" id="PS51029">
    <property type="entry name" value="MADF"/>
    <property type="match status" value="1"/>
</dbReference>
<feature type="domain" description="BESS" evidence="4">
    <location>
        <begin position="385"/>
        <end position="424"/>
    </location>
</feature>
<dbReference type="VEuPathDB" id="VectorBase:SCAU010264"/>
<dbReference type="InterPro" id="IPR006578">
    <property type="entry name" value="MADF-dom"/>
</dbReference>
<feature type="compositionally biased region" description="Low complexity" evidence="2">
    <location>
        <begin position="74"/>
        <end position="95"/>
    </location>
</feature>
<evidence type="ECO:0000256" key="2">
    <source>
        <dbReference type="SAM" id="MobiDB-lite"/>
    </source>
</evidence>
<evidence type="ECO:0000259" key="3">
    <source>
        <dbReference type="PROSITE" id="PS51029"/>
    </source>
</evidence>
<dbReference type="InterPro" id="IPR004210">
    <property type="entry name" value="BESS_motif"/>
</dbReference>
<dbReference type="EnsemblMetazoa" id="SCAU010264-RA">
    <property type="protein sequence ID" value="SCAU010264-PA"/>
    <property type="gene ID" value="SCAU010264"/>
</dbReference>
<proteinExistence type="predicted"/>
<gene>
    <name evidence="5" type="primary">106091192</name>
</gene>
<evidence type="ECO:0000256" key="1">
    <source>
        <dbReference type="PROSITE-ProRule" id="PRU00371"/>
    </source>
</evidence>
<feature type="region of interest" description="Disordered" evidence="2">
    <location>
        <begin position="1"/>
        <end position="95"/>
    </location>
</feature>
<evidence type="ECO:0000259" key="4">
    <source>
        <dbReference type="PROSITE" id="PS51031"/>
    </source>
</evidence>
<dbReference type="EnsemblMetazoa" id="SCAU010264-RF">
    <property type="protein sequence ID" value="SCAU010264-PF"/>
    <property type="gene ID" value="SCAU010264"/>
</dbReference>
<feature type="domain" description="MADF" evidence="3">
    <location>
        <begin position="130"/>
        <end position="215"/>
    </location>
</feature>
<feature type="compositionally biased region" description="Polar residues" evidence="2">
    <location>
        <begin position="53"/>
        <end position="73"/>
    </location>
</feature>
<keyword evidence="1" id="KW-0539">Nucleus</keyword>
<dbReference type="GO" id="GO:0006357">
    <property type="term" value="P:regulation of transcription by RNA polymerase II"/>
    <property type="evidence" value="ECO:0007669"/>
    <property type="project" value="TreeGrafter"/>
</dbReference>
<dbReference type="InterPro" id="IPR039353">
    <property type="entry name" value="TF_Adf1"/>
</dbReference>
<accession>A0A1I8PQQ0</accession>
<feature type="compositionally biased region" description="Low complexity" evidence="2">
    <location>
        <begin position="1"/>
        <end position="52"/>
    </location>
</feature>
<dbReference type="PROSITE" id="PS51031">
    <property type="entry name" value="BESS"/>
    <property type="match status" value="1"/>
</dbReference>
<dbReference type="GO" id="GO:0005667">
    <property type="term" value="C:transcription regulator complex"/>
    <property type="evidence" value="ECO:0007669"/>
    <property type="project" value="TreeGrafter"/>
</dbReference>
<sequence length="461" mass="51544">MTTTTSVPTATNSSSSSNNNNTATTNTNSATKATTETNNNNQTEATSSNANSPLSNNDMNSIKIENNSGNLPQSTNTTTTSTSTTDSTATTPPTAQRAVTITPILNHPGPSLTPGNFSRTMQTDEDFNIRFVNLVRNHKCLYDKKVPEYRNRDNQEKAWYQISLETKESVIHCKERWRNLRACLSRYIKQQSGNDPQHKPYYLTEHMAFLLPFLKSTRNSLDGNSSLATLYQYSQQQQQLQQQQQNNAISTTLQGMSQSSQTSQLKFNNHHLGVKHSLSDNEDEETIDAFDPAITASLHMQQHVNRSSTPLSDTASANTMQNFIPDVQLSELRTPDGVAAEMSYANSNIRQDSHHDFLHEPKRIKTECHASEATTTAQLHMYAGEQADMEFFRSILPDISGLTPHQKRKLKIGILELIDDVVDRYPLERSSTNTNANVTSQTPNSNASKSRRNSSRADWHK</sequence>
<evidence type="ECO:0008006" key="7">
    <source>
        <dbReference type="Google" id="ProtNLM"/>
    </source>
</evidence>
<dbReference type="EnsemblMetazoa" id="SCAU010264-RD">
    <property type="protein sequence ID" value="SCAU010264-PD"/>
    <property type="gene ID" value="SCAU010264"/>
</dbReference>
<organism evidence="5 6">
    <name type="scientific">Stomoxys calcitrans</name>
    <name type="common">Stable fly</name>
    <name type="synonym">Conops calcitrans</name>
    <dbReference type="NCBI Taxonomy" id="35570"/>
    <lineage>
        <taxon>Eukaryota</taxon>
        <taxon>Metazoa</taxon>
        <taxon>Ecdysozoa</taxon>
        <taxon>Arthropoda</taxon>
        <taxon>Hexapoda</taxon>
        <taxon>Insecta</taxon>
        <taxon>Pterygota</taxon>
        <taxon>Neoptera</taxon>
        <taxon>Endopterygota</taxon>
        <taxon>Diptera</taxon>
        <taxon>Brachycera</taxon>
        <taxon>Muscomorpha</taxon>
        <taxon>Muscoidea</taxon>
        <taxon>Muscidae</taxon>
        <taxon>Stomoxys</taxon>
    </lineage>
</organism>
<keyword evidence="6" id="KW-1185">Reference proteome</keyword>
<protein>
    <recommendedName>
        <fullName evidence="7">MADF domain-containing protein</fullName>
    </recommendedName>
</protein>
<dbReference type="SMART" id="SM00595">
    <property type="entry name" value="MADF"/>
    <property type="match status" value="1"/>
</dbReference>
<dbReference type="OrthoDB" id="6147983at2759"/>
<dbReference type="Proteomes" id="UP000095300">
    <property type="component" value="Unassembled WGS sequence"/>
</dbReference>
<dbReference type="EnsemblMetazoa" id="SCAU010264-RC">
    <property type="protein sequence ID" value="SCAU010264-PC"/>
    <property type="gene ID" value="SCAU010264"/>
</dbReference>
<feature type="compositionally biased region" description="Polar residues" evidence="2">
    <location>
        <begin position="429"/>
        <end position="443"/>
    </location>
</feature>
<dbReference type="PANTHER" id="PTHR12243:SF60">
    <property type="entry name" value="SI:CH211-15D5.12-RELATED"/>
    <property type="match status" value="1"/>
</dbReference>
<dbReference type="GO" id="GO:0003677">
    <property type="term" value="F:DNA binding"/>
    <property type="evidence" value="ECO:0007669"/>
    <property type="project" value="InterPro"/>
</dbReference>
<dbReference type="AlphaFoldDB" id="A0A1I8PQQ0"/>
<dbReference type="EnsemblMetazoa" id="SCAU010264-RB">
    <property type="protein sequence ID" value="SCAU010264-PB"/>
    <property type="gene ID" value="SCAU010264"/>
</dbReference>
<dbReference type="EnsemblMetazoa" id="SCAU010264-RE">
    <property type="protein sequence ID" value="SCAU010264-PE"/>
    <property type="gene ID" value="SCAU010264"/>
</dbReference>
<dbReference type="Pfam" id="PF02944">
    <property type="entry name" value="BESS"/>
    <property type="match status" value="1"/>
</dbReference>
<reference evidence="5" key="2">
    <citation type="submission" date="2020-05" db="UniProtKB">
        <authorList>
            <consortium name="EnsemblMetazoa"/>
        </authorList>
    </citation>
    <scope>IDENTIFICATION</scope>
    <source>
        <strain evidence="5">USDA</strain>
    </source>
</reference>
<reference evidence="6" key="1">
    <citation type="submission" date="2015-05" db="EMBL/GenBank/DDBJ databases">
        <authorList>
            <person name="Wilson R.K."/>
            <person name="Warren W.C."/>
            <person name="Olafson P."/>
        </authorList>
    </citation>
    <scope>NUCLEOTIDE SEQUENCE [LARGE SCALE GENOMIC DNA]</scope>
    <source>
        <strain evidence="6">USDA</strain>
    </source>
</reference>
<dbReference type="Pfam" id="PF10545">
    <property type="entry name" value="MADF_DNA_bdg"/>
    <property type="match status" value="1"/>
</dbReference>
<comment type="subcellular location">
    <subcellularLocation>
        <location evidence="1">Nucleus</location>
    </subcellularLocation>
</comment>
<feature type="region of interest" description="Disordered" evidence="2">
    <location>
        <begin position="429"/>
        <end position="461"/>
    </location>
</feature>
<evidence type="ECO:0000313" key="5">
    <source>
        <dbReference type="EnsemblMetazoa" id="SCAU010264-PA"/>
    </source>
</evidence>
<dbReference type="PANTHER" id="PTHR12243">
    <property type="entry name" value="MADF DOMAIN TRANSCRIPTION FACTOR"/>
    <property type="match status" value="1"/>
</dbReference>
<evidence type="ECO:0000313" key="6">
    <source>
        <dbReference type="Proteomes" id="UP000095300"/>
    </source>
</evidence>